<dbReference type="Proteomes" id="UP000290189">
    <property type="component" value="Unassembled WGS sequence"/>
</dbReference>
<protein>
    <submittedName>
        <fullName evidence="1">Uncharacterized protein</fullName>
    </submittedName>
</protein>
<name>A0A3P3YDR8_PLABS</name>
<sequence length="157" mass="16961">MDSATSMDVVAVSAIRVLLAMENVIPIVQSGRRATSPFVATVWPAIPTSCRMLVLACNFSKIPSSLTLPTCRRRLIPRTDGEVPAAITLRPRQAFLTAAATASNRFCAINNLGIDCTLHLLADTVHLMGSSECIQAPIFIDLKDDPGTKTGTRCHRR</sequence>
<geneLocation type="mitochondrion" evidence="1"/>
<dbReference type="AlphaFoldDB" id="A0A3P3YDR8"/>
<keyword evidence="1" id="KW-0496">Mitochondrion</keyword>
<accession>A0A3P3YDR8</accession>
<reference evidence="1 2" key="1">
    <citation type="submission" date="2018-03" db="EMBL/GenBank/DDBJ databases">
        <authorList>
            <person name="Fogelqvist J."/>
        </authorList>
    </citation>
    <scope>NUCLEOTIDE SEQUENCE [LARGE SCALE GENOMIC DNA]</scope>
</reference>
<proteinExistence type="predicted"/>
<organism evidence="1 2">
    <name type="scientific">Plasmodiophora brassicae</name>
    <name type="common">Clubroot disease agent</name>
    <dbReference type="NCBI Taxonomy" id="37360"/>
    <lineage>
        <taxon>Eukaryota</taxon>
        <taxon>Sar</taxon>
        <taxon>Rhizaria</taxon>
        <taxon>Endomyxa</taxon>
        <taxon>Phytomyxea</taxon>
        <taxon>Plasmodiophorida</taxon>
        <taxon>Plasmodiophoridae</taxon>
        <taxon>Plasmodiophora</taxon>
    </lineage>
</organism>
<evidence type="ECO:0000313" key="2">
    <source>
        <dbReference type="Proteomes" id="UP000290189"/>
    </source>
</evidence>
<dbReference type="EMBL" id="OVEO01000009">
    <property type="protein sequence ID" value="SPQ98326.1"/>
    <property type="molecule type" value="Genomic_DNA"/>
</dbReference>
<evidence type="ECO:0000313" key="1">
    <source>
        <dbReference type="EMBL" id="SPQ98326.1"/>
    </source>
</evidence>
<gene>
    <name evidence="1" type="ORF">PLBR_LOCUS5541</name>
</gene>